<dbReference type="Proteomes" id="UP000076830">
    <property type="component" value="Chromosome"/>
</dbReference>
<evidence type="ECO:0000313" key="3">
    <source>
        <dbReference type="Proteomes" id="UP000076830"/>
    </source>
</evidence>
<sequence>MAVLTVPAPAPRARPAPPPAFARHRGRGAAADCVGVGRWRSATPSGEPCCTHVPHCADPKPRPMMGG</sequence>
<protein>
    <submittedName>
        <fullName evidence="2">Uncharacterized protein</fullName>
    </submittedName>
</protein>
<dbReference type="EMBL" id="CP015249">
    <property type="protein sequence ID" value="ANB17797.1"/>
    <property type="molecule type" value="Genomic_DNA"/>
</dbReference>
<evidence type="ECO:0000256" key="1">
    <source>
        <dbReference type="SAM" id="MobiDB-lite"/>
    </source>
</evidence>
<name>A0A160DTS4_9GAMM</name>
<proteinExistence type="predicted"/>
<evidence type="ECO:0000313" key="2">
    <source>
        <dbReference type="EMBL" id="ANB17797.1"/>
    </source>
</evidence>
<dbReference type="STRING" id="1300342.I596_1773"/>
<reference evidence="2 3" key="1">
    <citation type="submission" date="2016-04" db="EMBL/GenBank/DDBJ databases">
        <title>Complete genome sequence of Dokdonella koreensis DS-123T.</title>
        <authorList>
            <person name="Kim J.F."/>
            <person name="Lee H."/>
            <person name="Kwak M.-J."/>
        </authorList>
    </citation>
    <scope>NUCLEOTIDE SEQUENCE [LARGE SCALE GENOMIC DNA]</scope>
    <source>
        <strain evidence="2 3">DS-123</strain>
    </source>
</reference>
<dbReference type="AlphaFoldDB" id="A0A160DTS4"/>
<gene>
    <name evidence="2" type="ORF">I596_1773</name>
</gene>
<feature type="region of interest" description="Disordered" evidence="1">
    <location>
        <begin position="1"/>
        <end position="25"/>
    </location>
</feature>
<dbReference type="KEGG" id="dko:I596_1773"/>
<feature type="compositionally biased region" description="Pro residues" evidence="1">
    <location>
        <begin position="8"/>
        <end position="20"/>
    </location>
</feature>
<organism evidence="2 3">
    <name type="scientific">Dokdonella koreensis DS-123</name>
    <dbReference type="NCBI Taxonomy" id="1300342"/>
    <lineage>
        <taxon>Bacteria</taxon>
        <taxon>Pseudomonadati</taxon>
        <taxon>Pseudomonadota</taxon>
        <taxon>Gammaproteobacteria</taxon>
        <taxon>Lysobacterales</taxon>
        <taxon>Rhodanobacteraceae</taxon>
        <taxon>Dokdonella</taxon>
    </lineage>
</organism>
<keyword evidence="3" id="KW-1185">Reference proteome</keyword>
<accession>A0A160DTS4</accession>